<keyword evidence="1" id="KW-0378">Hydrolase</keyword>
<feature type="compositionally biased region" description="Basic and acidic residues" evidence="2">
    <location>
        <begin position="14"/>
        <end position="29"/>
    </location>
</feature>
<dbReference type="GO" id="GO:0004553">
    <property type="term" value="F:hydrolase activity, hydrolyzing O-glycosyl compounds"/>
    <property type="evidence" value="ECO:0007669"/>
    <property type="project" value="InterPro"/>
</dbReference>
<dbReference type="EC" id="3.2.1.-" evidence="1"/>
<feature type="transmembrane region" description="Helical" evidence="3">
    <location>
        <begin position="37"/>
        <end position="59"/>
    </location>
</feature>
<dbReference type="AlphaFoldDB" id="A0A1M6YW23"/>
<proteinExistence type="inferred from homology"/>
<dbReference type="EMBL" id="FRAP01000021">
    <property type="protein sequence ID" value="SHL22330.1"/>
    <property type="molecule type" value="Genomic_DNA"/>
</dbReference>
<evidence type="ECO:0000256" key="3">
    <source>
        <dbReference type="SAM" id="Phobius"/>
    </source>
</evidence>
<keyword evidence="1" id="KW-0119">Carbohydrate metabolism</keyword>
<protein>
    <recommendedName>
        <fullName evidence="1">Glucanase</fullName>
        <ecNumber evidence="1">3.2.1.-</ecNumber>
    </recommendedName>
</protein>
<keyword evidence="5" id="KW-1185">Reference proteome</keyword>
<feature type="region of interest" description="Disordered" evidence="2">
    <location>
        <begin position="1"/>
        <end position="29"/>
    </location>
</feature>
<dbReference type="STRING" id="1848.SAMN05443637_121107"/>
<sequence length="369" mass="38735">MTHPGRAGGGGLVTDHRPSRRLPLEDSRDVRTRRPQALLYGAVAGALVVALVAALFAVVNTGDADGPRPGKPLPSPTGLFVDPTAPAALQAQEWQEQGRTEDARRMGAIAAQPVPLWATAPTAQVAAQVTAYVQKAKAAGQRPYLVAYHIPNRDCQSFSAGGAEDTQDYAKWVRELAGALAGTDALVVVEPDAVPHEVSGCAGRANERHGMLTDAVEVLKGAGATVYLDAGNPGFITDIGALADALRRSGIDQADGFSLNVANFYPTDENVAYGRKLSDALGGKHFVIDTSRNGNRRPATTGDIDGGPSWCNPPGRAIGQAPTFDTGEDRVDAYLWIKRPGESDGSCRPGEPPAGQWMPDYALGLVSKV</sequence>
<feature type="compositionally biased region" description="Gly residues" evidence="2">
    <location>
        <begin position="1"/>
        <end position="12"/>
    </location>
</feature>
<evidence type="ECO:0000256" key="2">
    <source>
        <dbReference type="SAM" id="MobiDB-lite"/>
    </source>
</evidence>
<keyword evidence="1" id="KW-0136">Cellulose degradation</keyword>
<dbReference type="InterPro" id="IPR036434">
    <property type="entry name" value="Beta_cellobiohydrolase_sf"/>
</dbReference>
<dbReference type="OrthoDB" id="309899at2"/>
<dbReference type="Gene3D" id="3.20.20.40">
    <property type="entry name" value="1, 4-beta cellobiohydrolase"/>
    <property type="match status" value="1"/>
</dbReference>
<reference evidence="4 5" key="1">
    <citation type="submission" date="2016-11" db="EMBL/GenBank/DDBJ databases">
        <authorList>
            <person name="Jaros S."/>
            <person name="Januszkiewicz K."/>
            <person name="Wedrychowicz H."/>
        </authorList>
    </citation>
    <scope>NUCLEOTIDE SEQUENCE [LARGE SCALE GENOMIC DNA]</scope>
    <source>
        <strain evidence="4 5">DSM 43832</strain>
    </source>
</reference>
<keyword evidence="1" id="KW-0326">Glycosidase</keyword>
<evidence type="ECO:0000313" key="5">
    <source>
        <dbReference type="Proteomes" id="UP000184363"/>
    </source>
</evidence>
<dbReference type="PRINTS" id="PR00733">
    <property type="entry name" value="GLHYDRLASE6"/>
</dbReference>
<keyword evidence="3" id="KW-0472">Membrane</keyword>
<dbReference type="InterPro" id="IPR016288">
    <property type="entry name" value="Beta_cellobiohydrolase"/>
</dbReference>
<keyword evidence="1" id="KW-0624">Polysaccharide degradation</keyword>
<keyword evidence="3" id="KW-1133">Transmembrane helix</keyword>
<dbReference type="PANTHER" id="PTHR34876:SF4">
    <property type="entry name" value="1,4-BETA-D-GLUCAN CELLOBIOHYDROLASE C-RELATED"/>
    <property type="match status" value="1"/>
</dbReference>
<dbReference type="SUPFAM" id="SSF51989">
    <property type="entry name" value="Glycosyl hydrolases family 6, cellulases"/>
    <property type="match status" value="1"/>
</dbReference>
<keyword evidence="3" id="KW-0812">Transmembrane</keyword>
<dbReference type="Proteomes" id="UP000184363">
    <property type="component" value="Unassembled WGS sequence"/>
</dbReference>
<evidence type="ECO:0000256" key="1">
    <source>
        <dbReference type="RuleBase" id="RU361186"/>
    </source>
</evidence>
<name>A0A1M6YW23_PSETH</name>
<gene>
    <name evidence="4" type="ORF">SAMN05443637_121107</name>
</gene>
<dbReference type="GO" id="GO:0030245">
    <property type="term" value="P:cellulose catabolic process"/>
    <property type="evidence" value="ECO:0007669"/>
    <property type="project" value="UniProtKB-KW"/>
</dbReference>
<evidence type="ECO:0000313" key="4">
    <source>
        <dbReference type="EMBL" id="SHL22330.1"/>
    </source>
</evidence>
<organism evidence="4 5">
    <name type="scientific">Pseudonocardia thermophila</name>
    <dbReference type="NCBI Taxonomy" id="1848"/>
    <lineage>
        <taxon>Bacteria</taxon>
        <taxon>Bacillati</taxon>
        <taxon>Actinomycetota</taxon>
        <taxon>Actinomycetes</taxon>
        <taxon>Pseudonocardiales</taxon>
        <taxon>Pseudonocardiaceae</taxon>
        <taxon>Pseudonocardia</taxon>
    </lineage>
</organism>
<dbReference type="Pfam" id="PF01341">
    <property type="entry name" value="Glyco_hydro_6"/>
    <property type="match status" value="1"/>
</dbReference>
<comment type="similarity">
    <text evidence="1">Belongs to the glycosyl hydrolase family 6.</text>
</comment>
<dbReference type="PANTHER" id="PTHR34876">
    <property type="match status" value="1"/>
</dbReference>
<accession>A0A1M6YW23</accession>